<evidence type="ECO:0000256" key="11">
    <source>
        <dbReference type="ARBA" id="ARBA00023136"/>
    </source>
</evidence>
<dbReference type="Pfam" id="PF25578">
    <property type="entry name" value="EF-hand_STIM1"/>
    <property type="match status" value="1"/>
</dbReference>
<evidence type="ECO:0000256" key="16">
    <source>
        <dbReference type="SAM" id="Phobius"/>
    </source>
</evidence>
<evidence type="ECO:0000256" key="1">
    <source>
        <dbReference type="ARBA" id="ARBA00022448"/>
    </source>
</evidence>
<evidence type="ECO:0000259" key="18">
    <source>
        <dbReference type="PROSITE" id="PS50105"/>
    </source>
</evidence>
<dbReference type="GO" id="GO:0006874">
    <property type="term" value="P:intracellular calcium ion homeostasis"/>
    <property type="evidence" value="ECO:0007669"/>
    <property type="project" value="TreeGrafter"/>
</dbReference>
<dbReference type="InterPro" id="IPR001660">
    <property type="entry name" value="SAM"/>
</dbReference>
<dbReference type="PANTHER" id="PTHR15136:SF14">
    <property type="entry name" value="STROMAL INTERACTION MOLECULE 1 ISOFORM X1"/>
    <property type="match status" value="1"/>
</dbReference>
<dbReference type="AlphaFoldDB" id="A0A8C8CH99"/>
<dbReference type="Gene3D" id="1.10.287.3550">
    <property type="match status" value="1"/>
</dbReference>
<dbReference type="Pfam" id="PF07647">
    <property type="entry name" value="SAM_2"/>
    <property type="match status" value="1"/>
</dbReference>
<keyword evidence="9 14" id="KW-0175">Coiled coil</keyword>
<evidence type="ECO:0000256" key="5">
    <source>
        <dbReference type="ARBA" id="ARBA00022723"/>
    </source>
</evidence>
<keyword evidence="7" id="KW-0106">Calcium</keyword>
<dbReference type="Ensembl" id="ENSOTST00005012839.2">
    <property type="protein sequence ID" value="ENSOTSP00005011682.2"/>
    <property type="gene ID" value="ENSOTSG00005002701.2"/>
</dbReference>
<dbReference type="Gene3D" id="1.20.5.340">
    <property type="match status" value="1"/>
</dbReference>
<keyword evidence="5" id="KW-0479">Metal-binding</keyword>
<evidence type="ECO:0000256" key="7">
    <source>
        <dbReference type="ARBA" id="ARBA00022837"/>
    </source>
</evidence>
<keyword evidence="1" id="KW-0813">Transport</keyword>
<evidence type="ECO:0000256" key="2">
    <source>
        <dbReference type="ARBA" id="ARBA00022553"/>
    </source>
</evidence>
<keyword evidence="12" id="KW-0325">Glycoprotein</keyword>
<evidence type="ECO:0000256" key="13">
    <source>
        <dbReference type="ARBA" id="ARBA00046288"/>
    </source>
</evidence>
<feature type="compositionally biased region" description="Polar residues" evidence="15">
    <location>
        <begin position="509"/>
        <end position="532"/>
    </location>
</feature>
<evidence type="ECO:0000256" key="10">
    <source>
        <dbReference type="ARBA" id="ARBA00023065"/>
    </source>
</evidence>
<feature type="compositionally biased region" description="Basic and acidic residues" evidence="15">
    <location>
        <begin position="596"/>
        <end position="607"/>
    </location>
</feature>
<dbReference type="GO" id="GO:0005246">
    <property type="term" value="F:calcium channel regulator activity"/>
    <property type="evidence" value="ECO:0007669"/>
    <property type="project" value="InterPro"/>
</dbReference>
<feature type="region of interest" description="Disordered" evidence="15">
    <location>
        <begin position="590"/>
        <end position="619"/>
    </location>
</feature>
<dbReference type="FunFam" id="1.20.5.340:FF:000011">
    <property type="entry name" value="Stromal interaction molecule 1"/>
    <property type="match status" value="1"/>
</dbReference>
<dbReference type="InterPro" id="IPR037608">
    <property type="entry name" value="STIM1/2"/>
</dbReference>
<evidence type="ECO:0000256" key="17">
    <source>
        <dbReference type="SAM" id="SignalP"/>
    </source>
</evidence>
<evidence type="ECO:0000313" key="20">
    <source>
        <dbReference type="Proteomes" id="UP000694402"/>
    </source>
</evidence>
<dbReference type="GO" id="GO:0005509">
    <property type="term" value="F:calcium ion binding"/>
    <property type="evidence" value="ECO:0007669"/>
    <property type="project" value="TreeGrafter"/>
</dbReference>
<feature type="coiled-coil region" evidence="14">
    <location>
        <begin position="245"/>
        <end position="328"/>
    </location>
</feature>
<dbReference type="FunFam" id="1.10.150.50:FF:000009">
    <property type="entry name" value="Stromal interaction molecule 1"/>
    <property type="match status" value="1"/>
</dbReference>
<proteinExistence type="predicted"/>
<keyword evidence="11 16" id="KW-0472">Membrane</keyword>
<comment type="subcellular location">
    <subcellularLocation>
        <location evidence="13">Endomembrane system</location>
        <topology evidence="13">Single-pass type I membrane protein</topology>
    </subcellularLocation>
</comment>
<feature type="compositionally biased region" description="Polar residues" evidence="15">
    <location>
        <begin position="539"/>
        <end position="549"/>
    </location>
</feature>
<evidence type="ECO:0000256" key="14">
    <source>
        <dbReference type="SAM" id="Coils"/>
    </source>
</evidence>
<dbReference type="InterPro" id="IPR013761">
    <property type="entry name" value="SAM/pointed_sf"/>
</dbReference>
<reference evidence="19" key="2">
    <citation type="submission" date="2025-09" db="UniProtKB">
        <authorList>
            <consortium name="Ensembl"/>
        </authorList>
    </citation>
    <scope>IDENTIFICATION</scope>
</reference>
<dbReference type="Gene3D" id="1.10.238.180">
    <property type="match status" value="1"/>
</dbReference>
<dbReference type="GO" id="GO:0002115">
    <property type="term" value="P:store-operated calcium entry"/>
    <property type="evidence" value="ECO:0007669"/>
    <property type="project" value="TreeGrafter"/>
</dbReference>
<name>A0A8C8CH99_ONCTS</name>
<feature type="region of interest" description="Disordered" evidence="15">
    <location>
        <begin position="477"/>
        <end position="556"/>
    </location>
</feature>
<keyword evidence="6 17" id="KW-0732">Signal</keyword>
<sequence>MGCVWLVMVYVVCVCLWGQSESDRTNQASPIHLHVGNGASELCMLDVILCQDENALLSFEAIRSIHKLMDDDADGTVDMSETDGFLREDLKYHDPKGKHNSFHGADLLISVEDMWNVWRASDVYNWTVEEVEDWLIHYVELPPYVDIFKKHNLDGRALPRLAVKNITLTLSILKIIDRSHAQKLQLKAMDTVLFGPPLMSRHSYLKDLMLVVSIVMALGGCWFAYIQNRSSKDHLGKMMRDLEGLQRAEQSLHDLQEKLQIAQEEHRSVEVEKVTLEQRLRDEINEAKQEAQRLGKLREGTENEWSRQKYAEEELDQVRMALKKAERELESRACWSPPDALKTWLQLTHEIEVQYYNIKKQSAEKQLLQAKEGADKIKKKRSTLFGTFHVAHSSSLDDVDHKILTAKQALGEVTAALREKLHRWQQLESLTGLPLVNNPGLPALAAALNLDPAFLGLHPPTPQHLILSDDLDDMDEDILSPGTLRSPNLMPLRQRPGDPSLALGYQRDLNWSDSDPSLFLSQSQSQRTSISKTLPPKPLTQQGHSSNGSRAPIDSPLMMSYGLEKSSSLGELRGGGSPALAPAYSTHSLCPASFDPDARSGKEDSRIPHMQAKKSPLEEDSCFAGEGIDLSNERKKHTFKIFKKRK</sequence>
<evidence type="ECO:0000256" key="12">
    <source>
        <dbReference type="ARBA" id="ARBA00023180"/>
    </source>
</evidence>
<gene>
    <name evidence="19" type="primary">LOC112216736</name>
</gene>
<dbReference type="SMART" id="SM00454">
    <property type="entry name" value="SAM"/>
    <property type="match status" value="1"/>
</dbReference>
<evidence type="ECO:0000256" key="8">
    <source>
        <dbReference type="ARBA" id="ARBA00022989"/>
    </source>
</evidence>
<dbReference type="PROSITE" id="PS50105">
    <property type="entry name" value="SAM_DOMAIN"/>
    <property type="match status" value="1"/>
</dbReference>
<dbReference type="FunFam" id="1.10.238.180:FF:000001">
    <property type="entry name" value="Stromal interaction molecule 1"/>
    <property type="match status" value="1"/>
</dbReference>
<protein>
    <submittedName>
        <fullName evidence="19">Stromal interaction molecule 1b</fullName>
    </submittedName>
</protein>
<dbReference type="GO" id="GO:0051049">
    <property type="term" value="P:regulation of transport"/>
    <property type="evidence" value="ECO:0007669"/>
    <property type="project" value="UniProtKB-ARBA"/>
</dbReference>
<keyword evidence="10" id="KW-0406">Ion transport</keyword>
<feature type="signal peptide" evidence="17">
    <location>
        <begin position="1"/>
        <end position="22"/>
    </location>
</feature>
<keyword evidence="2" id="KW-0597">Phosphoprotein</keyword>
<feature type="transmembrane region" description="Helical" evidence="16">
    <location>
        <begin position="208"/>
        <end position="225"/>
    </location>
</feature>
<dbReference type="InterPro" id="IPR057835">
    <property type="entry name" value="EF-hand_STIM1/2"/>
</dbReference>
<dbReference type="Proteomes" id="UP000694402">
    <property type="component" value="Unassembled WGS sequence"/>
</dbReference>
<dbReference type="PANTHER" id="PTHR15136">
    <property type="entry name" value="STROMAL INTERACTION MOLECULE HOMOLOG"/>
    <property type="match status" value="1"/>
</dbReference>
<dbReference type="Pfam" id="PF16533">
    <property type="entry name" value="SOAR"/>
    <property type="match status" value="1"/>
</dbReference>
<keyword evidence="4 16" id="KW-0812">Transmembrane</keyword>
<evidence type="ECO:0000256" key="6">
    <source>
        <dbReference type="ARBA" id="ARBA00022729"/>
    </source>
</evidence>
<dbReference type="GO" id="GO:0005886">
    <property type="term" value="C:plasma membrane"/>
    <property type="evidence" value="ECO:0007669"/>
    <property type="project" value="TreeGrafter"/>
</dbReference>
<evidence type="ECO:0000256" key="4">
    <source>
        <dbReference type="ARBA" id="ARBA00022692"/>
    </source>
</evidence>
<keyword evidence="8 16" id="KW-1133">Transmembrane helix</keyword>
<dbReference type="SUPFAM" id="SSF47769">
    <property type="entry name" value="SAM/Pointed domain"/>
    <property type="match status" value="1"/>
</dbReference>
<reference evidence="19" key="1">
    <citation type="submission" date="2025-08" db="UniProtKB">
        <authorList>
            <consortium name="Ensembl"/>
        </authorList>
    </citation>
    <scope>IDENTIFICATION</scope>
</reference>
<dbReference type="GeneTree" id="ENSGT00390000000214"/>
<dbReference type="GO" id="GO:0005783">
    <property type="term" value="C:endoplasmic reticulum"/>
    <property type="evidence" value="ECO:0007669"/>
    <property type="project" value="TreeGrafter"/>
</dbReference>
<evidence type="ECO:0000256" key="9">
    <source>
        <dbReference type="ARBA" id="ARBA00023054"/>
    </source>
</evidence>
<dbReference type="InterPro" id="IPR032393">
    <property type="entry name" value="SOAR_STIM1/2"/>
</dbReference>
<keyword evidence="20" id="KW-1185">Reference proteome</keyword>
<keyword evidence="3" id="KW-0109">Calcium transport</keyword>
<dbReference type="Gene3D" id="1.10.150.50">
    <property type="entry name" value="Transcription Factor, Ets-1"/>
    <property type="match status" value="1"/>
</dbReference>
<organism evidence="19 20">
    <name type="scientific">Oncorhynchus tshawytscha</name>
    <name type="common">Chinook salmon</name>
    <name type="synonym">Salmo tshawytscha</name>
    <dbReference type="NCBI Taxonomy" id="74940"/>
    <lineage>
        <taxon>Eukaryota</taxon>
        <taxon>Metazoa</taxon>
        <taxon>Chordata</taxon>
        <taxon>Craniata</taxon>
        <taxon>Vertebrata</taxon>
        <taxon>Euteleostomi</taxon>
        <taxon>Actinopterygii</taxon>
        <taxon>Neopterygii</taxon>
        <taxon>Teleostei</taxon>
        <taxon>Protacanthopterygii</taxon>
        <taxon>Salmoniformes</taxon>
        <taxon>Salmonidae</taxon>
        <taxon>Salmoninae</taxon>
        <taxon>Oncorhynchus</taxon>
    </lineage>
</organism>
<feature type="chain" id="PRO_5044185658" evidence="17">
    <location>
        <begin position="23"/>
        <end position="646"/>
    </location>
</feature>
<dbReference type="CDD" id="cd11722">
    <property type="entry name" value="SOAR"/>
    <property type="match status" value="1"/>
</dbReference>
<feature type="domain" description="SAM" evidence="18">
    <location>
        <begin position="126"/>
        <end position="184"/>
    </location>
</feature>
<evidence type="ECO:0000313" key="19">
    <source>
        <dbReference type="Ensembl" id="ENSOTSP00005011682.2"/>
    </source>
</evidence>
<accession>A0A8C8CH99</accession>
<evidence type="ECO:0000256" key="3">
    <source>
        <dbReference type="ARBA" id="ARBA00022568"/>
    </source>
</evidence>
<evidence type="ECO:0000256" key="15">
    <source>
        <dbReference type="SAM" id="MobiDB-lite"/>
    </source>
</evidence>